<dbReference type="SMART" id="SM01007">
    <property type="entry name" value="Aldolase_II"/>
    <property type="match status" value="1"/>
</dbReference>
<dbReference type="GO" id="GO:0046872">
    <property type="term" value="F:metal ion binding"/>
    <property type="evidence" value="ECO:0007669"/>
    <property type="project" value="UniProtKB-KW"/>
</dbReference>
<dbReference type="Proteomes" id="UP000824164">
    <property type="component" value="Unassembled WGS sequence"/>
</dbReference>
<name>A0A9D1HH78_9FIRM</name>
<evidence type="ECO:0000256" key="1">
    <source>
        <dbReference type="ARBA" id="ARBA00022723"/>
    </source>
</evidence>
<reference evidence="4" key="1">
    <citation type="submission" date="2020-10" db="EMBL/GenBank/DDBJ databases">
        <authorList>
            <person name="Gilroy R."/>
        </authorList>
    </citation>
    <scope>NUCLEOTIDE SEQUENCE</scope>
    <source>
        <strain evidence="4">CHK187-14744</strain>
    </source>
</reference>
<proteinExistence type="predicted"/>
<protein>
    <submittedName>
        <fullName evidence="4">Class II aldolase/adducin family protein</fullName>
    </submittedName>
</protein>
<dbReference type="EMBL" id="DVLT01000052">
    <property type="protein sequence ID" value="HIU03316.1"/>
    <property type="molecule type" value="Genomic_DNA"/>
</dbReference>
<comment type="caution">
    <text evidence="4">The sequence shown here is derived from an EMBL/GenBank/DDBJ whole genome shotgun (WGS) entry which is preliminary data.</text>
</comment>
<organism evidence="4 5">
    <name type="scientific">Candidatus Onthocola gallistercoris</name>
    <dbReference type="NCBI Taxonomy" id="2840876"/>
    <lineage>
        <taxon>Bacteria</taxon>
        <taxon>Bacillati</taxon>
        <taxon>Bacillota</taxon>
        <taxon>Bacilli</taxon>
        <taxon>Candidatus Onthocola</taxon>
    </lineage>
</organism>
<dbReference type="GO" id="GO:0019323">
    <property type="term" value="P:pentose catabolic process"/>
    <property type="evidence" value="ECO:0007669"/>
    <property type="project" value="TreeGrafter"/>
</dbReference>
<evidence type="ECO:0000313" key="5">
    <source>
        <dbReference type="Proteomes" id="UP000824164"/>
    </source>
</evidence>
<reference evidence="4" key="2">
    <citation type="journal article" date="2021" name="PeerJ">
        <title>Extensive microbial diversity within the chicken gut microbiome revealed by metagenomics and culture.</title>
        <authorList>
            <person name="Gilroy R."/>
            <person name="Ravi A."/>
            <person name="Getino M."/>
            <person name="Pursley I."/>
            <person name="Horton D.L."/>
            <person name="Alikhan N.F."/>
            <person name="Baker D."/>
            <person name="Gharbi K."/>
            <person name="Hall N."/>
            <person name="Watson M."/>
            <person name="Adriaenssens E.M."/>
            <person name="Foster-Nyarko E."/>
            <person name="Jarju S."/>
            <person name="Secka A."/>
            <person name="Antonio M."/>
            <person name="Oren A."/>
            <person name="Chaudhuri R.R."/>
            <person name="La Ragione R."/>
            <person name="Hildebrand F."/>
            <person name="Pallen M.J."/>
        </authorList>
    </citation>
    <scope>NUCLEOTIDE SEQUENCE</scope>
    <source>
        <strain evidence="4">CHK187-14744</strain>
    </source>
</reference>
<accession>A0A9D1HH78</accession>
<evidence type="ECO:0000259" key="3">
    <source>
        <dbReference type="SMART" id="SM01007"/>
    </source>
</evidence>
<sequence>MFDEMKKTVLWHAKQAYKEKLFAGTSGNLSVYDREADVMAITPSSLHYGLMQEEDIVIMRLDGTIVEGSRKPSSEWQMHQVIYQNKPEVRAVVHTHSPYATSFAVNHKEIPVILVEMMLFLGGSVRVADFAINGTKEVGDAVVKALYNRKACTMANHGAVAVGESLEKAYLSAIYLEDVAKIYCLTPDKSAIHVIPEDIVDKMREKYHLPKD</sequence>
<dbReference type="InterPro" id="IPR001303">
    <property type="entry name" value="Aldolase_II/adducin_N"/>
</dbReference>
<dbReference type="GO" id="GO:0016832">
    <property type="term" value="F:aldehyde-lyase activity"/>
    <property type="evidence" value="ECO:0007669"/>
    <property type="project" value="TreeGrafter"/>
</dbReference>
<keyword evidence="1" id="KW-0479">Metal-binding</keyword>
<dbReference type="SUPFAM" id="SSF53639">
    <property type="entry name" value="AraD/HMP-PK domain-like"/>
    <property type="match status" value="1"/>
</dbReference>
<dbReference type="InterPro" id="IPR036409">
    <property type="entry name" value="Aldolase_II/adducin_N_sf"/>
</dbReference>
<feature type="domain" description="Class II aldolase/adducin N-terminal" evidence="3">
    <location>
        <begin position="7"/>
        <end position="184"/>
    </location>
</feature>
<dbReference type="Gene3D" id="3.40.225.10">
    <property type="entry name" value="Class II aldolase/adducin N-terminal domain"/>
    <property type="match status" value="1"/>
</dbReference>
<evidence type="ECO:0000256" key="2">
    <source>
        <dbReference type="ARBA" id="ARBA00023239"/>
    </source>
</evidence>
<keyword evidence="2" id="KW-0456">Lyase</keyword>
<gene>
    <name evidence="4" type="ORF">IAB63_08700</name>
</gene>
<dbReference type="PANTHER" id="PTHR22789:SF0">
    <property type="entry name" value="3-OXO-TETRONATE 4-PHOSPHATE DECARBOXYLASE-RELATED"/>
    <property type="match status" value="1"/>
</dbReference>
<dbReference type="InterPro" id="IPR050197">
    <property type="entry name" value="Aldolase_class_II_sugar_metab"/>
</dbReference>
<dbReference type="AlphaFoldDB" id="A0A9D1HH78"/>
<dbReference type="GO" id="GO:0005829">
    <property type="term" value="C:cytosol"/>
    <property type="evidence" value="ECO:0007669"/>
    <property type="project" value="TreeGrafter"/>
</dbReference>
<dbReference type="PANTHER" id="PTHR22789">
    <property type="entry name" value="FUCULOSE PHOSPHATE ALDOLASE"/>
    <property type="match status" value="1"/>
</dbReference>
<evidence type="ECO:0000313" key="4">
    <source>
        <dbReference type="EMBL" id="HIU03316.1"/>
    </source>
</evidence>
<dbReference type="Pfam" id="PF00596">
    <property type="entry name" value="Aldolase_II"/>
    <property type="match status" value="1"/>
</dbReference>